<comment type="similarity">
    <text evidence="1 2">Belongs to the peptidase M67A family. CSN6 subfamily.</text>
</comment>
<organism evidence="4 5">
    <name type="scientific">Polyrhizophydium stewartii</name>
    <dbReference type="NCBI Taxonomy" id="2732419"/>
    <lineage>
        <taxon>Eukaryota</taxon>
        <taxon>Fungi</taxon>
        <taxon>Fungi incertae sedis</taxon>
        <taxon>Chytridiomycota</taxon>
        <taxon>Chytridiomycota incertae sedis</taxon>
        <taxon>Chytridiomycetes</taxon>
        <taxon>Rhizophydiales</taxon>
        <taxon>Rhizophydiales incertae sedis</taxon>
        <taxon>Polyrhizophydium</taxon>
    </lineage>
</organism>
<dbReference type="InterPro" id="IPR037518">
    <property type="entry name" value="MPN"/>
</dbReference>
<comment type="subcellular location">
    <subcellularLocation>
        <location evidence="2">Cytoplasm</location>
    </subcellularLocation>
    <subcellularLocation>
        <location evidence="2">Nucleus</location>
    </subcellularLocation>
</comment>
<dbReference type="Gene3D" id="3.40.140.10">
    <property type="entry name" value="Cytidine Deaminase, domain 2"/>
    <property type="match status" value="1"/>
</dbReference>
<dbReference type="InterPro" id="IPR024969">
    <property type="entry name" value="EIF3F/CSN6-like_C"/>
</dbReference>
<keyword evidence="2" id="KW-0963">Cytoplasm</keyword>
<comment type="caution">
    <text evidence="4">The sequence shown here is derived from an EMBL/GenBank/DDBJ whole genome shotgun (WGS) entry which is preliminary data.</text>
</comment>
<accession>A0ABR4N3E4</accession>
<feature type="domain" description="MPN" evidence="3">
    <location>
        <begin position="56"/>
        <end position="197"/>
    </location>
</feature>
<dbReference type="Proteomes" id="UP001527925">
    <property type="component" value="Unassembled WGS sequence"/>
</dbReference>
<evidence type="ECO:0000259" key="3">
    <source>
        <dbReference type="PROSITE" id="PS50249"/>
    </source>
</evidence>
<dbReference type="SMART" id="SM00232">
    <property type="entry name" value="JAB_MPN"/>
    <property type="match status" value="1"/>
</dbReference>
<dbReference type="InterPro" id="IPR000555">
    <property type="entry name" value="JAMM/MPN+_dom"/>
</dbReference>
<comment type="function">
    <text evidence="2">Component of the COP9 signalosome complex (CSN), a complex involved in various cellular and developmental processes.</text>
</comment>
<dbReference type="PROSITE" id="PS50249">
    <property type="entry name" value="MPN"/>
    <property type="match status" value="1"/>
</dbReference>
<keyword evidence="5" id="KW-1185">Reference proteome</keyword>
<evidence type="ECO:0000256" key="1">
    <source>
        <dbReference type="ARBA" id="ARBA00010893"/>
    </source>
</evidence>
<name>A0ABR4N3E4_9FUNG</name>
<dbReference type="PANTHER" id="PTHR10540">
    <property type="entry name" value="EUKARYOTIC TRANSLATION INITIATION FACTOR 3 SUBUNIT F-RELATED"/>
    <property type="match status" value="1"/>
</dbReference>
<sequence length="375" mass="40601">MDVDVGVVAAQPSSSGLSITLHPLVILNISDQFTRTKMQHPASSVPPGETRSTTVASRCQRLVAETTSMLSCLPTGCRGIGIGIGAVIGALIGVQTGREIEIINSFEVPLKAGADGSVSADMDYFVFKQEQYRQVFPSLDFLGWYSTGTSPSPADMSIHQQMSQHNEAPLFLQMRTEDLNPESSDLPLIVYETTVDIVGGAAHTLFAKAQFKVETSDAERLAVEHVAHATNAGGDTKLVTHLIGQQNAIRMLHSRVAALVKYLEEVQQGSLPKDHTLMRQISSLCNRLPTMQGDDFESEFNEDYNDVLLMTFLATVTKGAHQLNELVDKLNIIGGKRAQRNVLRMGSMTGMGMGMGVGMGSIGSYSTNMGFQMQM</sequence>
<evidence type="ECO:0000313" key="5">
    <source>
        <dbReference type="Proteomes" id="UP001527925"/>
    </source>
</evidence>
<proteinExistence type="inferred from homology"/>
<evidence type="ECO:0000256" key="2">
    <source>
        <dbReference type="RuleBase" id="RU367006"/>
    </source>
</evidence>
<dbReference type="PANTHER" id="PTHR10540:SF8">
    <property type="entry name" value="COP9 SIGNALOSOME COMPLEX SUBUNIT 6"/>
    <property type="match status" value="1"/>
</dbReference>
<dbReference type="Pfam" id="PF13012">
    <property type="entry name" value="MitMem_reg"/>
    <property type="match status" value="1"/>
</dbReference>
<dbReference type="EMBL" id="JADGIZ020000038">
    <property type="protein sequence ID" value="KAL2914042.1"/>
    <property type="molecule type" value="Genomic_DNA"/>
</dbReference>
<dbReference type="CDD" id="cd08063">
    <property type="entry name" value="MPN_CSN6"/>
    <property type="match status" value="1"/>
</dbReference>
<dbReference type="Pfam" id="PF01398">
    <property type="entry name" value="JAB"/>
    <property type="match status" value="1"/>
</dbReference>
<keyword evidence="2" id="KW-0539">Nucleus</keyword>
<dbReference type="InterPro" id="IPR033859">
    <property type="entry name" value="MPN_CSN6"/>
</dbReference>
<evidence type="ECO:0000313" key="4">
    <source>
        <dbReference type="EMBL" id="KAL2914042.1"/>
    </source>
</evidence>
<keyword evidence="2" id="KW-0736">Signalosome</keyword>
<reference evidence="4 5" key="1">
    <citation type="submission" date="2023-09" db="EMBL/GenBank/DDBJ databases">
        <title>Pangenome analysis of Batrachochytrium dendrobatidis and related Chytrids.</title>
        <authorList>
            <person name="Yacoub M.N."/>
            <person name="Stajich J.E."/>
            <person name="James T.Y."/>
        </authorList>
    </citation>
    <scope>NUCLEOTIDE SEQUENCE [LARGE SCALE GENOMIC DNA]</scope>
    <source>
        <strain evidence="4 5">JEL0888</strain>
    </source>
</reference>
<gene>
    <name evidence="4" type="ORF">HK105_206487</name>
</gene>
<protein>
    <recommendedName>
        <fullName evidence="2">COP9 signalosome complex subunit 6</fullName>
    </recommendedName>
</protein>